<reference evidence="8 9" key="1">
    <citation type="journal article" date="2022" name="G3 (Bethesda)">
        <title>Evaluating Illumina-, Nanopore-, and PacBio-based genome assembly strategies with the bald notothen, Trematomus borchgrevinki.</title>
        <authorList>
            <person name="Rayamajhi N."/>
            <person name="Cheng C.C."/>
            <person name="Catchen J.M."/>
        </authorList>
    </citation>
    <scope>NUCLEOTIDE SEQUENCE [LARGE SCALE GENOMIC DNA]</scope>
    <source>
        <strain evidence="8">AGRC-2024</strain>
    </source>
</reference>
<name>A0ABD2HMS0_PAGBO</name>
<dbReference type="InterPro" id="IPR000315">
    <property type="entry name" value="Znf_B-box"/>
</dbReference>
<evidence type="ECO:0000256" key="4">
    <source>
        <dbReference type="SAM" id="Coils"/>
    </source>
</evidence>
<dbReference type="PANTHER" id="PTHR24103">
    <property type="entry name" value="E3 UBIQUITIN-PROTEIN LIGASE TRIM"/>
    <property type="match status" value="1"/>
</dbReference>
<dbReference type="InterPro" id="IPR001870">
    <property type="entry name" value="B30.2/SPRY"/>
</dbReference>
<reference evidence="8 9" key="2">
    <citation type="journal article" date="2024" name="G3 (Bethesda)">
        <title>The genome of the cryopelagic Antarctic bald notothen, Trematomus borchgrevinki.</title>
        <authorList>
            <person name="Rayamajhi N."/>
            <person name="Rivera-Colon A.G."/>
            <person name="Minhas B.F."/>
            <person name="Cheng C.C."/>
            <person name="Catchen J.M."/>
        </authorList>
    </citation>
    <scope>NUCLEOTIDE SEQUENCE [LARGE SCALE GENOMIC DNA]</scope>
    <source>
        <strain evidence="8">AGRC-2024</strain>
    </source>
</reference>
<evidence type="ECO:0000256" key="1">
    <source>
        <dbReference type="ARBA" id="ARBA00022771"/>
    </source>
</evidence>
<evidence type="ECO:0000313" key="8">
    <source>
        <dbReference type="EMBL" id="KAL3067195.1"/>
    </source>
</evidence>
<dbReference type="PROSITE" id="PS50119">
    <property type="entry name" value="ZF_BBOX"/>
    <property type="match status" value="1"/>
</dbReference>
<evidence type="ECO:0000259" key="6">
    <source>
        <dbReference type="PROSITE" id="PS50119"/>
    </source>
</evidence>
<protein>
    <submittedName>
        <fullName evidence="8">Uncharacterized protein</fullName>
    </submittedName>
</protein>
<dbReference type="InterPro" id="IPR013320">
    <property type="entry name" value="ConA-like_dom_sf"/>
</dbReference>
<dbReference type="InterPro" id="IPR050143">
    <property type="entry name" value="TRIM/RBCC"/>
</dbReference>
<dbReference type="GO" id="GO:0008270">
    <property type="term" value="F:zinc ion binding"/>
    <property type="evidence" value="ECO:0007669"/>
    <property type="project" value="UniProtKB-KW"/>
</dbReference>
<keyword evidence="2" id="KW-0862">Zinc</keyword>
<dbReference type="Gene3D" id="3.30.160.60">
    <property type="entry name" value="Classic Zinc Finger"/>
    <property type="match status" value="1"/>
</dbReference>
<keyword evidence="9" id="KW-1185">Reference proteome</keyword>
<accession>A0ABD2HMS0</accession>
<dbReference type="InterPro" id="IPR003877">
    <property type="entry name" value="SPRY_dom"/>
</dbReference>
<keyword evidence="1 3" id="KW-0863">Zinc-finger</keyword>
<evidence type="ECO:0000256" key="2">
    <source>
        <dbReference type="ARBA" id="ARBA00022833"/>
    </source>
</evidence>
<dbReference type="InterPro" id="IPR043136">
    <property type="entry name" value="B30.2/SPRY_sf"/>
</dbReference>
<dbReference type="PROSITE" id="PS50188">
    <property type="entry name" value="B302_SPRY"/>
    <property type="match status" value="1"/>
</dbReference>
<keyword evidence="1 3" id="KW-0479">Metal-binding</keyword>
<dbReference type="Gene3D" id="2.60.120.920">
    <property type="match status" value="1"/>
</dbReference>
<evidence type="ECO:0000256" key="5">
    <source>
        <dbReference type="SAM" id="MobiDB-lite"/>
    </source>
</evidence>
<dbReference type="PRINTS" id="PR01407">
    <property type="entry name" value="BUTYPHLNCDUF"/>
</dbReference>
<comment type="caution">
    <text evidence="8">The sequence shown here is derived from an EMBL/GenBank/DDBJ whole genome shotgun (WGS) entry which is preliminary data.</text>
</comment>
<feature type="compositionally biased region" description="Basic and acidic residues" evidence="5">
    <location>
        <begin position="483"/>
        <end position="494"/>
    </location>
</feature>
<dbReference type="InterPro" id="IPR003879">
    <property type="entry name" value="Butyrophylin_SPRY"/>
</dbReference>
<dbReference type="SUPFAM" id="SSF57845">
    <property type="entry name" value="B-box zinc-binding domain"/>
    <property type="match status" value="1"/>
</dbReference>
<proteinExistence type="predicted"/>
<dbReference type="EMBL" id="JBIYXZ010002068">
    <property type="protein sequence ID" value="KAL3067195.1"/>
    <property type="molecule type" value="Genomic_DNA"/>
</dbReference>
<dbReference type="Pfam" id="PF00643">
    <property type="entry name" value="zf-B_box"/>
    <property type="match status" value="1"/>
</dbReference>
<dbReference type="SMART" id="SM00589">
    <property type="entry name" value="PRY"/>
    <property type="match status" value="1"/>
</dbReference>
<dbReference type="AlphaFoldDB" id="A0ABD2HMS0"/>
<evidence type="ECO:0000313" key="9">
    <source>
        <dbReference type="Proteomes" id="UP001619887"/>
    </source>
</evidence>
<evidence type="ECO:0000259" key="7">
    <source>
        <dbReference type="PROSITE" id="PS50188"/>
    </source>
</evidence>
<feature type="coiled-coil region" evidence="4">
    <location>
        <begin position="137"/>
        <end position="182"/>
    </location>
</feature>
<sequence length="543" mass="61056">METTSGPTMSCQSFLPVSLHQAEAEDLASPLYSFDSQEPCEEHEESLTMFCLDDLEPLCEHCAAVSHAGHRVYLLTEAATDCKEELKTSLNGLKKRRVQFEKVTQNCEHASRHNQAEAELTEEHMKKEFESLHQFLREQEAARLLALREEQKEKKREAEKQVDEMNQLITSLEEKVQLVEEELDAGGEGAGFLKQYQDTMNSTWTGDREPQKVCRPLIDVAKHLGNLQYAEWEKMKHIAPYTPVTLDPRTAGQSLRVSPGLNSVHITPGPSQCLDVPADPESVHPYSCIMAREGFDSGVHCWDIEVGDTNSWAVGVAAHSVSRGADSMACPEAGLWCISLREGEYLALTAPTQKLNSQHLSKLRVRLDWDEGTLAFLNTDTETHIFTFKHRFTEKVYPYFESTSLCGGFSVLAQRVKVSLGSDDVPEEDTAILEEDQVITNDSWKQGDINALSTKSKKCERLNEDKKSKPQGGTLKNHIIKTKPAEQKSKDNKAKKQSSKPRFSVTYHVSLNRALNIINNESDSHKQIQMNHVDHLVNHACVE</sequence>
<feature type="domain" description="B30.2/SPRY" evidence="7">
    <location>
        <begin position="224"/>
        <end position="418"/>
    </location>
</feature>
<evidence type="ECO:0000256" key="3">
    <source>
        <dbReference type="PROSITE-ProRule" id="PRU00024"/>
    </source>
</evidence>
<dbReference type="InterPro" id="IPR006574">
    <property type="entry name" value="PRY"/>
</dbReference>
<keyword evidence="4" id="KW-0175">Coiled coil</keyword>
<organism evidence="8 9">
    <name type="scientific">Pagothenia borchgrevinki</name>
    <name type="common">Bald rockcod</name>
    <name type="synonym">Trematomus borchgrevinki</name>
    <dbReference type="NCBI Taxonomy" id="8213"/>
    <lineage>
        <taxon>Eukaryota</taxon>
        <taxon>Metazoa</taxon>
        <taxon>Chordata</taxon>
        <taxon>Craniata</taxon>
        <taxon>Vertebrata</taxon>
        <taxon>Euteleostomi</taxon>
        <taxon>Actinopterygii</taxon>
        <taxon>Neopterygii</taxon>
        <taxon>Teleostei</taxon>
        <taxon>Neoteleostei</taxon>
        <taxon>Acanthomorphata</taxon>
        <taxon>Eupercaria</taxon>
        <taxon>Perciformes</taxon>
        <taxon>Notothenioidei</taxon>
        <taxon>Nototheniidae</taxon>
        <taxon>Pagothenia</taxon>
    </lineage>
</organism>
<feature type="region of interest" description="Disordered" evidence="5">
    <location>
        <begin position="460"/>
        <end position="505"/>
    </location>
</feature>
<dbReference type="SMART" id="SM00336">
    <property type="entry name" value="BBOX"/>
    <property type="match status" value="1"/>
</dbReference>
<gene>
    <name evidence="8" type="ORF">OYC64_017015</name>
</gene>
<dbReference type="SUPFAM" id="SSF49899">
    <property type="entry name" value="Concanavalin A-like lectins/glucanases"/>
    <property type="match status" value="1"/>
</dbReference>
<dbReference type="Proteomes" id="UP001619887">
    <property type="component" value="Unassembled WGS sequence"/>
</dbReference>
<feature type="domain" description="B box-type" evidence="6">
    <location>
        <begin position="35"/>
        <end position="75"/>
    </location>
</feature>
<dbReference type="SMART" id="SM00449">
    <property type="entry name" value="SPRY"/>
    <property type="match status" value="1"/>
</dbReference>
<dbReference type="Pfam" id="PF00622">
    <property type="entry name" value="SPRY"/>
    <property type="match status" value="1"/>
</dbReference>